<dbReference type="InParanoid" id="D2W2V2"/>
<evidence type="ECO:0000313" key="2">
    <source>
        <dbReference type="Proteomes" id="UP000006671"/>
    </source>
</evidence>
<dbReference type="RefSeq" id="XP_002669323.1">
    <property type="nucleotide sequence ID" value="XM_002669277.1"/>
</dbReference>
<proteinExistence type="predicted"/>
<dbReference type="Gene3D" id="1.20.1280.50">
    <property type="match status" value="1"/>
</dbReference>
<gene>
    <name evidence="1" type="ORF">NAEGRDRAFT_75723</name>
</gene>
<dbReference type="EMBL" id="GG738928">
    <property type="protein sequence ID" value="EFC36579.1"/>
    <property type="molecule type" value="Genomic_DNA"/>
</dbReference>
<dbReference type="VEuPathDB" id="AmoebaDB:NAEGRDRAFT_75723"/>
<dbReference type="AlphaFoldDB" id="D2W2V2"/>
<dbReference type="SUPFAM" id="SSF81383">
    <property type="entry name" value="F-box domain"/>
    <property type="match status" value="1"/>
</dbReference>
<name>D2W2V2_NAEGR</name>
<dbReference type="GeneID" id="8859927"/>
<accession>D2W2V2</accession>
<reference evidence="1 2" key="1">
    <citation type="journal article" date="2010" name="Cell">
        <title>The genome of Naegleria gruberi illuminates early eukaryotic versatility.</title>
        <authorList>
            <person name="Fritz-Laylin L.K."/>
            <person name="Prochnik S.E."/>
            <person name="Ginger M.L."/>
            <person name="Dacks J.B."/>
            <person name="Carpenter M.L."/>
            <person name="Field M.C."/>
            <person name="Kuo A."/>
            <person name="Paredez A."/>
            <person name="Chapman J."/>
            <person name="Pham J."/>
            <person name="Shu S."/>
            <person name="Neupane R."/>
            <person name="Cipriano M."/>
            <person name="Mancuso J."/>
            <person name="Tu H."/>
            <person name="Salamov A."/>
            <person name="Lindquist E."/>
            <person name="Shapiro H."/>
            <person name="Lucas S."/>
            <person name="Grigoriev I.V."/>
            <person name="Cande W.Z."/>
            <person name="Fulton C."/>
            <person name="Rokhsar D.S."/>
            <person name="Dawson S.C."/>
        </authorList>
    </citation>
    <scope>NUCLEOTIDE SEQUENCE [LARGE SCALE GENOMIC DNA]</scope>
    <source>
        <strain evidence="1 2">NEG-M</strain>
    </source>
</reference>
<dbReference type="Proteomes" id="UP000006671">
    <property type="component" value="Unassembled WGS sequence"/>
</dbReference>
<dbReference type="InterPro" id="IPR036047">
    <property type="entry name" value="F-box-like_dom_sf"/>
</dbReference>
<protein>
    <submittedName>
        <fullName evidence="1">Predicted protein</fullName>
    </submittedName>
</protein>
<dbReference type="KEGG" id="ngr:NAEGRDRAFT_75723"/>
<keyword evidence="2" id="KW-1185">Reference proteome</keyword>
<sequence length="698" mass="81989">MQQLDDIEPGPVHNVSDLIQFISNCDQIIHHHPKPLYHSYQHFDGDDEEFRCDFLLIGSRALNDHWKKANNLSSSSEEEEPSRWSWTQKVMKKWSDERFNRKSADWDLICLNRDALVNLLKSKEFKEISLNYAHHVHLKKKNISNRYESSDFYDWVLGGGQARRWIEFSIRLEQFDGEIIEIEYCTDRYHLLKYLEMREVSRLDILPSSLIDSFSCEIAPLQLLEIIKKSHLQFNIDDDNWTKHILDIELIHLILPTSEQYHEKSLRNSIYDLAGLVHYDRLTKRIVKYLHDEGDSDFASNFNMFMFSSTKDDIYDVVSPLNEEMLYSAFGVSSISMKPYHIQNNLNSLRFISQQVAANLLSSVVHAIDSNELEKLVFKSMKNAIEQNIDTFLFGIMRDNFMKLSEMVFDMLNQPLIFKKLFETKAEMNQFRFKNAPIDFENVKEISNKEGATLSHHYLPIEIVMTIASYIPKAIDLTNLMRLDKSWNNVFESNDVWKYLCYCRYPKPAHYSLENDSFQVDDWKYYVLSRSMFERVQFPTIKGLDCLLNAFRVKFIDKSTIFKQFVNDFFTNTYIATKTLNDDKMNEYNTMKATLITYWPCQSPLKYDIEIVLDLAEYRSGDSKGGSRSTVSGKLHNSEHFSNPLRLVKFNKAQNFIGKYYLQNMNPDQYASLFTTLLVLGLGDNEFIRTVFGYGWSK</sequence>
<evidence type="ECO:0000313" key="1">
    <source>
        <dbReference type="EMBL" id="EFC36579.1"/>
    </source>
</evidence>
<organism evidence="2">
    <name type="scientific">Naegleria gruberi</name>
    <name type="common">Amoeba</name>
    <dbReference type="NCBI Taxonomy" id="5762"/>
    <lineage>
        <taxon>Eukaryota</taxon>
        <taxon>Discoba</taxon>
        <taxon>Heterolobosea</taxon>
        <taxon>Tetramitia</taxon>
        <taxon>Eutetramitia</taxon>
        <taxon>Vahlkampfiidae</taxon>
        <taxon>Naegleria</taxon>
    </lineage>
</organism>